<keyword evidence="3" id="KW-0687">Ribonucleoprotein</keyword>
<dbReference type="GO" id="GO:0005763">
    <property type="term" value="C:mitochondrial small ribosomal subunit"/>
    <property type="evidence" value="ECO:0007669"/>
    <property type="project" value="InterPro"/>
</dbReference>
<dbReference type="Gene3D" id="2.40.50.140">
    <property type="entry name" value="Nucleic acid-binding proteins"/>
    <property type="match status" value="1"/>
</dbReference>
<evidence type="ECO:0000256" key="1">
    <source>
        <dbReference type="ARBA" id="ARBA00010254"/>
    </source>
</evidence>
<evidence type="ECO:0000256" key="4">
    <source>
        <dbReference type="SAM" id="MobiDB-lite"/>
    </source>
</evidence>
<evidence type="ECO:0000256" key="3">
    <source>
        <dbReference type="ARBA" id="ARBA00023274"/>
    </source>
</evidence>
<evidence type="ECO:0008006" key="7">
    <source>
        <dbReference type="Google" id="ProtNLM"/>
    </source>
</evidence>
<dbReference type="CDD" id="cd00364">
    <property type="entry name" value="Ribosomal_uS17"/>
    <property type="match status" value="1"/>
</dbReference>
<name>A0A074YNU4_AURSE</name>
<dbReference type="HOGENOM" id="CLU_086706_0_0_1"/>
<dbReference type="GeneID" id="25362980"/>
<feature type="region of interest" description="Disordered" evidence="4">
    <location>
        <begin position="209"/>
        <end position="280"/>
    </location>
</feature>
<dbReference type="OMA" id="HINEKAQ"/>
<dbReference type="InterPro" id="IPR000266">
    <property type="entry name" value="Ribosomal_uS17"/>
</dbReference>
<dbReference type="GO" id="GO:0032543">
    <property type="term" value="P:mitochondrial translation"/>
    <property type="evidence" value="ECO:0007669"/>
    <property type="project" value="TreeGrafter"/>
</dbReference>
<feature type="compositionally biased region" description="Basic and acidic residues" evidence="4">
    <location>
        <begin position="244"/>
        <end position="268"/>
    </location>
</feature>
<organism evidence="5 6">
    <name type="scientific">Aureobasidium subglaciale (strain EXF-2481)</name>
    <name type="common">Aureobasidium pullulans var. subglaciale</name>
    <dbReference type="NCBI Taxonomy" id="1043005"/>
    <lineage>
        <taxon>Eukaryota</taxon>
        <taxon>Fungi</taxon>
        <taxon>Dikarya</taxon>
        <taxon>Ascomycota</taxon>
        <taxon>Pezizomycotina</taxon>
        <taxon>Dothideomycetes</taxon>
        <taxon>Dothideomycetidae</taxon>
        <taxon>Dothideales</taxon>
        <taxon>Saccotheciaceae</taxon>
        <taxon>Aureobasidium</taxon>
    </lineage>
</organism>
<protein>
    <recommendedName>
        <fullName evidence="7">Nucleic acid-binding protein</fullName>
    </recommendedName>
</protein>
<dbReference type="EMBL" id="KL584750">
    <property type="protein sequence ID" value="KEQ99473.1"/>
    <property type="molecule type" value="Genomic_DNA"/>
</dbReference>
<keyword evidence="6" id="KW-1185">Reference proteome</keyword>
<dbReference type="STRING" id="1043005.A0A074YNU4"/>
<dbReference type="InParanoid" id="A0A074YNU4"/>
<reference evidence="5 6" key="1">
    <citation type="journal article" date="2014" name="BMC Genomics">
        <title>Genome sequencing of four Aureobasidium pullulans varieties: biotechnological potential, stress tolerance, and description of new species.</title>
        <authorList>
            <person name="Gostin Ar C."/>
            <person name="Ohm R.A."/>
            <person name="Kogej T."/>
            <person name="Sonjak S."/>
            <person name="Turk M."/>
            <person name="Zajc J."/>
            <person name="Zalar P."/>
            <person name="Grube M."/>
            <person name="Sun H."/>
            <person name="Han J."/>
            <person name="Sharma A."/>
            <person name="Chiniquy J."/>
            <person name="Ngan C.Y."/>
            <person name="Lipzen A."/>
            <person name="Barry K."/>
            <person name="Grigoriev I.V."/>
            <person name="Gunde-Cimerman N."/>
        </authorList>
    </citation>
    <scope>NUCLEOTIDE SEQUENCE [LARGE SCALE GENOMIC DNA]</scope>
    <source>
        <strain evidence="5 6">EXF-2481</strain>
    </source>
</reference>
<dbReference type="Pfam" id="PF00366">
    <property type="entry name" value="Ribosomal_S17"/>
    <property type="match status" value="1"/>
</dbReference>
<keyword evidence="2" id="KW-0689">Ribosomal protein</keyword>
<evidence type="ECO:0000256" key="2">
    <source>
        <dbReference type="ARBA" id="ARBA00022980"/>
    </source>
</evidence>
<dbReference type="PANTHER" id="PTHR24088:SF0">
    <property type="entry name" value="SMALL RIBOSOMAL SUBUNIT PROTEIN US17M"/>
    <property type="match status" value="1"/>
</dbReference>
<dbReference type="SUPFAM" id="SSF50249">
    <property type="entry name" value="Nucleic acid-binding proteins"/>
    <property type="match status" value="1"/>
</dbReference>
<dbReference type="AlphaFoldDB" id="A0A074YNU4"/>
<evidence type="ECO:0000313" key="6">
    <source>
        <dbReference type="Proteomes" id="UP000030641"/>
    </source>
</evidence>
<dbReference type="GO" id="GO:0003735">
    <property type="term" value="F:structural constituent of ribosome"/>
    <property type="evidence" value="ECO:0007669"/>
    <property type="project" value="InterPro"/>
</dbReference>
<dbReference type="PANTHER" id="PTHR24088">
    <property type="entry name" value="28S RIBOSOMAL PROTEIN S17, MITOCHONDRIAL"/>
    <property type="match status" value="1"/>
</dbReference>
<accession>A0A074YNU4</accession>
<comment type="similarity">
    <text evidence="1">Belongs to the universal ribosomal protein uS17 family.</text>
</comment>
<gene>
    <name evidence="5" type="ORF">AUEXF2481DRAFT_25374</name>
</gene>
<dbReference type="InterPro" id="IPR012340">
    <property type="entry name" value="NA-bd_OB-fold"/>
</dbReference>
<dbReference type="Proteomes" id="UP000030641">
    <property type="component" value="Unassembled WGS sequence"/>
</dbReference>
<evidence type="ECO:0000313" key="5">
    <source>
        <dbReference type="EMBL" id="KEQ99473.1"/>
    </source>
</evidence>
<dbReference type="OrthoDB" id="274752at2759"/>
<dbReference type="InterPro" id="IPR039193">
    <property type="entry name" value="Ribosomal_uS17m_metazoa"/>
</dbReference>
<sequence length="280" mass="30424">MASRTVSLPLRTFAGTRPSIQAWRSTRCFATEVAPASTTAPLPLDFTTPITTPVVQDAQTQTPALKEADGNPSGKLRPVGVVISAGKMQRTVKVRLPSQKWNNYLRKHFKDHSDHLVHDPNSSLNIGDVVSLRPFRAAKHVHHVVNEILVPFGNPIDTRPPVPSAGESEAIYNAKRHEKLERRSLRRAAAQGSESAIEKLRAVELEAQGAAAKGGRNAKKAGLMGKKGQVLPKGVLPGGKHAVGKIDERARHNKEQAVKRNEKAEKNSAEATQLAEDLSR</sequence>
<proteinExistence type="inferred from homology"/>
<dbReference type="RefSeq" id="XP_013347998.1">
    <property type="nucleotide sequence ID" value="XM_013492544.1"/>
</dbReference>